<feature type="region of interest" description="Disordered" evidence="6">
    <location>
        <begin position="366"/>
        <end position="398"/>
    </location>
</feature>
<evidence type="ECO:0000256" key="1">
    <source>
        <dbReference type="ARBA" id="ARBA00022670"/>
    </source>
</evidence>
<reference evidence="9" key="1">
    <citation type="submission" date="2022-01" db="UniProtKB">
        <authorList>
            <consortium name="EnsemblMetazoa"/>
        </authorList>
    </citation>
    <scope>IDENTIFICATION</scope>
</reference>
<dbReference type="CDD" id="cd00190">
    <property type="entry name" value="Tryp_SPc"/>
    <property type="match status" value="1"/>
</dbReference>
<dbReference type="InterPro" id="IPR043504">
    <property type="entry name" value="Peptidase_S1_PA_chymotrypsin"/>
</dbReference>
<evidence type="ECO:0000256" key="7">
    <source>
        <dbReference type="SAM" id="SignalP"/>
    </source>
</evidence>
<keyword evidence="7" id="KW-0732">Signal</keyword>
<feature type="compositionally biased region" description="Basic residues" evidence="6">
    <location>
        <begin position="281"/>
        <end position="295"/>
    </location>
</feature>
<evidence type="ECO:0000259" key="8">
    <source>
        <dbReference type="PROSITE" id="PS50240"/>
    </source>
</evidence>
<comment type="similarity">
    <text evidence="4">Belongs to the peptidase S1 family. CLIP subfamily.</text>
</comment>
<dbReference type="OrthoDB" id="6339452at2759"/>
<dbReference type="EnsemblMetazoa" id="XM_024225627.1">
    <property type="protein sequence ID" value="XP_024081395.1"/>
    <property type="gene ID" value="LOC106668651"/>
</dbReference>
<dbReference type="PANTHER" id="PTHR24252">
    <property type="entry name" value="ACROSIN-RELATED"/>
    <property type="match status" value="1"/>
</dbReference>
<dbReference type="PROSITE" id="PS50240">
    <property type="entry name" value="TRYPSIN_DOM"/>
    <property type="match status" value="1"/>
</dbReference>
<dbReference type="Proteomes" id="UP000494040">
    <property type="component" value="Unassembled WGS sequence"/>
</dbReference>
<dbReference type="SUPFAM" id="SSF50494">
    <property type="entry name" value="Trypsin-like serine proteases"/>
    <property type="match status" value="1"/>
</dbReference>
<evidence type="ECO:0000256" key="2">
    <source>
        <dbReference type="ARBA" id="ARBA00022801"/>
    </source>
</evidence>
<dbReference type="InterPro" id="IPR009003">
    <property type="entry name" value="Peptidase_S1_PA"/>
</dbReference>
<evidence type="ECO:0000313" key="9">
    <source>
        <dbReference type="EnsemblMetazoa" id="XP_024081395.1"/>
    </source>
</evidence>
<dbReference type="GO" id="GO:0004252">
    <property type="term" value="F:serine-type endopeptidase activity"/>
    <property type="evidence" value="ECO:0007669"/>
    <property type="project" value="InterPro"/>
</dbReference>
<dbReference type="InterPro" id="IPR033116">
    <property type="entry name" value="TRYPSIN_SER"/>
</dbReference>
<evidence type="ECO:0000256" key="5">
    <source>
        <dbReference type="RuleBase" id="RU363034"/>
    </source>
</evidence>
<keyword evidence="3" id="KW-1015">Disulfide bond</keyword>
<keyword evidence="5" id="KW-0720">Serine protease</keyword>
<dbReference type="InterPro" id="IPR001254">
    <property type="entry name" value="Trypsin_dom"/>
</dbReference>
<feature type="chain" id="PRO_5035256265" description="Peptidase S1 domain-containing protein" evidence="7">
    <location>
        <begin position="20"/>
        <end position="501"/>
    </location>
</feature>
<proteinExistence type="inferred from homology"/>
<keyword evidence="1 5" id="KW-0645">Protease</keyword>
<dbReference type="GO" id="GO:0006508">
    <property type="term" value="P:proteolysis"/>
    <property type="evidence" value="ECO:0007669"/>
    <property type="project" value="UniProtKB-KW"/>
</dbReference>
<protein>
    <recommendedName>
        <fullName evidence="8">Peptidase S1 domain-containing protein</fullName>
    </recommendedName>
</protein>
<dbReference type="InterPro" id="IPR001314">
    <property type="entry name" value="Peptidase_S1A"/>
</dbReference>
<dbReference type="RefSeq" id="XP_024081395.1">
    <property type="nucleotide sequence ID" value="XM_024225627.1"/>
</dbReference>
<feature type="region of interest" description="Disordered" evidence="6">
    <location>
        <begin position="480"/>
        <end position="501"/>
    </location>
</feature>
<dbReference type="Pfam" id="PF00089">
    <property type="entry name" value="Trypsin"/>
    <property type="match status" value="1"/>
</dbReference>
<evidence type="ECO:0000256" key="3">
    <source>
        <dbReference type="ARBA" id="ARBA00023157"/>
    </source>
</evidence>
<dbReference type="PRINTS" id="PR00722">
    <property type="entry name" value="CHYMOTRYPSIN"/>
</dbReference>
<dbReference type="InterPro" id="IPR018114">
    <property type="entry name" value="TRYPSIN_HIS"/>
</dbReference>
<organism evidence="9 10">
    <name type="scientific">Cimex lectularius</name>
    <name type="common">Bed bug</name>
    <name type="synonym">Acanthia lectularia</name>
    <dbReference type="NCBI Taxonomy" id="79782"/>
    <lineage>
        <taxon>Eukaryota</taxon>
        <taxon>Metazoa</taxon>
        <taxon>Ecdysozoa</taxon>
        <taxon>Arthropoda</taxon>
        <taxon>Hexapoda</taxon>
        <taxon>Insecta</taxon>
        <taxon>Pterygota</taxon>
        <taxon>Neoptera</taxon>
        <taxon>Paraneoptera</taxon>
        <taxon>Hemiptera</taxon>
        <taxon>Heteroptera</taxon>
        <taxon>Panheteroptera</taxon>
        <taxon>Cimicomorpha</taxon>
        <taxon>Cimicidae</taxon>
        <taxon>Cimex</taxon>
    </lineage>
</organism>
<feature type="compositionally biased region" description="Low complexity" evidence="6">
    <location>
        <begin position="300"/>
        <end position="311"/>
    </location>
</feature>
<keyword evidence="2 5" id="KW-0378">Hydrolase</keyword>
<dbReference type="PROSITE" id="PS00135">
    <property type="entry name" value="TRYPSIN_SER"/>
    <property type="match status" value="1"/>
</dbReference>
<keyword evidence="10" id="KW-1185">Reference proteome</keyword>
<feature type="signal peptide" evidence="7">
    <location>
        <begin position="1"/>
        <end position="19"/>
    </location>
</feature>
<evidence type="ECO:0000313" key="10">
    <source>
        <dbReference type="Proteomes" id="UP000494040"/>
    </source>
</evidence>
<feature type="region of interest" description="Disordered" evidence="6">
    <location>
        <begin position="281"/>
        <end position="322"/>
    </location>
</feature>
<evidence type="ECO:0000256" key="6">
    <source>
        <dbReference type="SAM" id="MobiDB-lite"/>
    </source>
</evidence>
<feature type="domain" description="Peptidase S1" evidence="8">
    <location>
        <begin position="32"/>
        <end position="276"/>
    </location>
</feature>
<name>A0A8I6SM42_CIMLE</name>
<dbReference type="AlphaFoldDB" id="A0A8I6SM42"/>
<dbReference type="SMART" id="SM00020">
    <property type="entry name" value="Tryp_SPc"/>
    <property type="match status" value="1"/>
</dbReference>
<dbReference type="PROSITE" id="PS00134">
    <property type="entry name" value="TRYPSIN_HIS"/>
    <property type="match status" value="1"/>
</dbReference>
<dbReference type="PANTHER" id="PTHR24252:SF17">
    <property type="entry name" value="SUPPRESSOR OF TUMORIGENICITY 14 PROTEIN HOMOLOG-RELATED"/>
    <property type="match status" value="1"/>
</dbReference>
<evidence type="ECO:0000256" key="4">
    <source>
        <dbReference type="ARBA" id="ARBA00024195"/>
    </source>
</evidence>
<sequence length="501" mass="52335">MRKLCALLIALVLPEGILAENDCNKGHVDSRIIGGNETDADQFPFYTALVSASRLKSNSGKLTVVCGAALVTSNKLLTAAHCYEDGEEKPRNWMSQLSAVFQLRERCTRDYNSYSLIIHVQLHPQYNTETTNNDIAVATLQDHVLLQPICLAPPNDNGVSKPALILGYGITVEKGENSAPCKLHMALIKIYDMKECKKTKVARSVERVSRVLCAGVESGAQDGCHGDSGGPMVRLLNKSLVLQGITSFGIGCGRANTPGVYTDVSAHRTWIDENLKRVIKLRPSKSPKPGRRPHGGQHGSSGSSRPVLSGSTQVPLPGISGSNGPVLYGSNVGSLPGSSGYHSVSIDGSGLPQSSSHPIPVISVHQYSTSGGQGVPGSSGYHYVNIDEPGMPESSSHSMPVISVHQYGSSSGQRLPGGSGYVYSSSSGPVLSGSSGSRPPGSGGYNYYDISGPVSSQSSSYPLPGIIVHPYSSSGGLVLTGGSGGQLPGISGEKYSSGGSQ</sequence>
<dbReference type="GeneID" id="106668651"/>
<dbReference type="Gene3D" id="2.40.10.10">
    <property type="entry name" value="Trypsin-like serine proteases"/>
    <property type="match status" value="1"/>
</dbReference>
<accession>A0A8I6SM42</accession>
<dbReference type="FunFam" id="2.40.10.10:FF:000002">
    <property type="entry name" value="Transmembrane protease serine"/>
    <property type="match status" value="1"/>
</dbReference>